<proteinExistence type="predicted"/>
<gene>
    <name evidence="1" type="ORF">P775_15845</name>
</gene>
<evidence type="ECO:0000313" key="2">
    <source>
        <dbReference type="Proteomes" id="UP000231259"/>
    </source>
</evidence>
<protein>
    <submittedName>
        <fullName evidence="1">Uncharacterized protein</fullName>
    </submittedName>
</protein>
<sequence>MAAALPYLDHFAAAGTLSDLAALEQELARL</sequence>
<dbReference type="EMBL" id="AWWI01000107">
    <property type="protein sequence ID" value="PIL19202.1"/>
    <property type="molecule type" value="Genomic_DNA"/>
</dbReference>
<evidence type="ECO:0000313" key="1">
    <source>
        <dbReference type="EMBL" id="PIL19202.1"/>
    </source>
</evidence>
<reference evidence="1 2" key="1">
    <citation type="submission" date="2013-09" db="EMBL/GenBank/DDBJ databases">
        <title>Genome sequencing of Phaeobacter antarcticus sp. nov. SM1211.</title>
        <authorList>
            <person name="Zhang X.-Y."/>
            <person name="Liu C."/>
            <person name="Chen X.-L."/>
            <person name="Xie B.-B."/>
            <person name="Qin Q.-L."/>
            <person name="Rong J.-C."/>
            <person name="Zhang Y.-Z."/>
        </authorList>
    </citation>
    <scope>NUCLEOTIDE SEQUENCE [LARGE SCALE GENOMIC DNA]</scope>
    <source>
        <strain evidence="1 2">SM1211</strain>
    </source>
</reference>
<dbReference type="AlphaFoldDB" id="A0A2G8RCE3"/>
<organism evidence="1 2">
    <name type="scientific">Puniceibacterium antarcticum</name>
    <dbReference type="NCBI Taxonomy" id="1206336"/>
    <lineage>
        <taxon>Bacteria</taxon>
        <taxon>Pseudomonadati</taxon>
        <taxon>Pseudomonadota</taxon>
        <taxon>Alphaproteobacteria</taxon>
        <taxon>Rhodobacterales</taxon>
        <taxon>Paracoccaceae</taxon>
        <taxon>Puniceibacterium</taxon>
    </lineage>
</organism>
<comment type="caution">
    <text evidence="1">The sequence shown here is derived from an EMBL/GenBank/DDBJ whole genome shotgun (WGS) entry which is preliminary data.</text>
</comment>
<keyword evidence="2" id="KW-1185">Reference proteome</keyword>
<dbReference type="Proteomes" id="UP000231259">
    <property type="component" value="Unassembled WGS sequence"/>
</dbReference>
<accession>A0A2G8RCE3</accession>
<name>A0A2G8RCE3_9RHOB</name>